<dbReference type="Pfam" id="PF00881">
    <property type="entry name" value="Nitroreductase"/>
    <property type="match status" value="1"/>
</dbReference>
<dbReference type="InterPro" id="IPR000415">
    <property type="entry name" value="Nitroreductase-like"/>
</dbReference>
<evidence type="ECO:0000313" key="9">
    <source>
        <dbReference type="Proteomes" id="UP000619260"/>
    </source>
</evidence>
<proteinExistence type="inferred from homology"/>
<keyword evidence="5" id="KW-0560">Oxidoreductase</keyword>
<evidence type="ECO:0000256" key="2">
    <source>
        <dbReference type="ARBA" id="ARBA00007118"/>
    </source>
</evidence>
<dbReference type="GO" id="GO:0016491">
    <property type="term" value="F:oxidoreductase activity"/>
    <property type="evidence" value="ECO:0007669"/>
    <property type="project" value="UniProtKB-KW"/>
</dbReference>
<dbReference type="PANTHER" id="PTHR43673:SF2">
    <property type="entry name" value="NITROREDUCTASE"/>
    <property type="match status" value="1"/>
</dbReference>
<keyword evidence="4" id="KW-0288">FMN</keyword>
<protein>
    <submittedName>
        <fullName evidence="8">Nitroreductase family protein</fullName>
    </submittedName>
</protein>
<feature type="region of interest" description="Disordered" evidence="6">
    <location>
        <begin position="188"/>
        <end position="216"/>
    </location>
</feature>
<evidence type="ECO:0000256" key="1">
    <source>
        <dbReference type="ARBA" id="ARBA00001917"/>
    </source>
</evidence>
<dbReference type="PANTHER" id="PTHR43673">
    <property type="entry name" value="NAD(P)H NITROREDUCTASE YDGI-RELATED"/>
    <property type="match status" value="1"/>
</dbReference>
<accession>A0A8J3YEJ3</accession>
<dbReference type="AlphaFoldDB" id="A0A8J3YEJ3"/>
<evidence type="ECO:0000259" key="7">
    <source>
        <dbReference type="Pfam" id="PF00881"/>
    </source>
</evidence>
<feature type="compositionally biased region" description="Basic and acidic residues" evidence="6">
    <location>
        <begin position="191"/>
        <end position="216"/>
    </location>
</feature>
<comment type="cofactor">
    <cofactor evidence="1">
        <name>FMN</name>
        <dbReference type="ChEBI" id="CHEBI:58210"/>
    </cofactor>
</comment>
<comment type="similarity">
    <text evidence="2">Belongs to the nitroreductase family.</text>
</comment>
<gene>
    <name evidence="8" type="ORF">Val02_04470</name>
</gene>
<evidence type="ECO:0000256" key="6">
    <source>
        <dbReference type="SAM" id="MobiDB-lite"/>
    </source>
</evidence>
<dbReference type="SUPFAM" id="SSF55469">
    <property type="entry name" value="FMN-dependent nitroreductase-like"/>
    <property type="match status" value="1"/>
</dbReference>
<sequence>MEFDQLVRRRRMVRRYDPNRPVPQPLVDKLLGHAVRAPSGGFSQGWEFLVIRKAEDLESLWKLSWNTRGDSTATEAQRRSEAYRARGFWVTAPLVIWALSDRDRYLDRYAQGDKGWTDRSESRWPAAYWDMDAGAATLMMHLTALNEGLASCYIGLSPKTIPEFKDTFGIPDRLHPVVGLTIGYADEDEPPRDLSDRRRPLGDMVHEGRWSDPATR</sequence>
<comment type="caution">
    <text evidence="8">The sequence shown here is derived from an EMBL/GenBank/DDBJ whole genome shotgun (WGS) entry which is preliminary data.</text>
</comment>
<dbReference type="Gene3D" id="3.40.109.10">
    <property type="entry name" value="NADH Oxidase"/>
    <property type="match status" value="1"/>
</dbReference>
<dbReference type="CDD" id="cd02062">
    <property type="entry name" value="Nitro_FMN_reductase"/>
    <property type="match status" value="1"/>
</dbReference>
<feature type="domain" description="Nitroreductase" evidence="7">
    <location>
        <begin position="7"/>
        <end position="184"/>
    </location>
</feature>
<organism evidence="8 9">
    <name type="scientific">Virgisporangium aliadipatigenens</name>
    <dbReference type="NCBI Taxonomy" id="741659"/>
    <lineage>
        <taxon>Bacteria</taxon>
        <taxon>Bacillati</taxon>
        <taxon>Actinomycetota</taxon>
        <taxon>Actinomycetes</taxon>
        <taxon>Micromonosporales</taxon>
        <taxon>Micromonosporaceae</taxon>
        <taxon>Virgisporangium</taxon>
    </lineage>
</organism>
<evidence type="ECO:0000256" key="4">
    <source>
        <dbReference type="ARBA" id="ARBA00022643"/>
    </source>
</evidence>
<evidence type="ECO:0000313" key="8">
    <source>
        <dbReference type="EMBL" id="GIJ43561.1"/>
    </source>
</evidence>
<dbReference type="Proteomes" id="UP000619260">
    <property type="component" value="Unassembled WGS sequence"/>
</dbReference>
<dbReference type="EMBL" id="BOPF01000002">
    <property type="protein sequence ID" value="GIJ43561.1"/>
    <property type="molecule type" value="Genomic_DNA"/>
</dbReference>
<evidence type="ECO:0000256" key="5">
    <source>
        <dbReference type="ARBA" id="ARBA00023002"/>
    </source>
</evidence>
<reference evidence="8" key="1">
    <citation type="submission" date="2021-01" db="EMBL/GenBank/DDBJ databases">
        <title>Whole genome shotgun sequence of Virgisporangium aliadipatigenens NBRC 105644.</title>
        <authorList>
            <person name="Komaki H."/>
            <person name="Tamura T."/>
        </authorList>
    </citation>
    <scope>NUCLEOTIDE SEQUENCE</scope>
    <source>
        <strain evidence="8">NBRC 105644</strain>
    </source>
</reference>
<evidence type="ECO:0000256" key="3">
    <source>
        <dbReference type="ARBA" id="ARBA00022630"/>
    </source>
</evidence>
<dbReference type="InterPro" id="IPR029479">
    <property type="entry name" value="Nitroreductase"/>
</dbReference>
<keyword evidence="3" id="KW-0285">Flavoprotein</keyword>
<keyword evidence="9" id="KW-1185">Reference proteome</keyword>
<dbReference type="RefSeq" id="WP_203897119.1">
    <property type="nucleotide sequence ID" value="NZ_BOPF01000002.1"/>
</dbReference>
<name>A0A8J3YEJ3_9ACTN</name>